<organism evidence="2">
    <name type="scientific">Vitis vinifera</name>
    <name type="common">Grape</name>
    <dbReference type="NCBI Taxonomy" id="29760"/>
    <lineage>
        <taxon>Eukaryota</taxon>
        <taxon>Viridiplantae</taxon>
        <taxon>Streptophyta</taxon>
        <taxon>Embryophyta</taxon>
        <taxon>Tracheophyta</taxon>
        <taxon>Spermatophyta</taxon>
        <taxon>Magnoliopsida</taxon>
        <taxon>eudicotyledons</taxon>
        <taxon>Gunneridae</taxon>
        <taxon>Pentapetalae</taxon>
        <taxon>rosids</taxon>
        <taxon>Vitales</taxon>
        <taxon>Vitaceae</taxon>
        <taxon>Viteae</taxon>
        <taxon>Vitis</taxon>
    </lineage>
</organism>
<dbReference type="AlphaFoldDB" id="A5AQ67"/>
<name>A5AQ67_VITVI</name>
<dbReference type="EMBL" id="AM431989">
    <property type="protein sequence ID" value="CAN73671.1"/>
    <property type="molecule type" value="Genomic_DNA"/>
</dbReference>
<feature type="region of interest" description="Disordered" evidence="1">
    <location>
        <begin position="80"/>
        <end position="110"/>
    </location>
</feature>
<protein>
    <submittedName>
        <fullName evidence="2">Uncharacterized protein</fullName>
    </submittedName>
</protein>
<reference evidence="2" key="1">
    <citation type="journal article" date="2007" name="PLoS ONE">
        <title>The first genome sequence of an elite grapevine cultivar (Pinot noir Vitis vinifera L.): coping with a highly heterozygous genome.</title>
        <authorList>
            <person name="Velasco R."/>
            <person name="Zharkikh A."/>
            <person name="Troggio M."/>
            <person name="Cartwright D.A."/>
            <person name="Cestaro A."/>
            <person name="Pruss D."/>
            <person name="Pindo M."/>
            <person name="FitzGerald L.M."/>
            <person name="Vezzulli S."/>
            <person name="Reid J."/>
            <person name="Malacarne G."/>
            <person name="Iliev D."/>
            <person name="Coppola G."/>
            <person name="Wardell B."/>
            <person name="Micheletti D."/>
            <person name="Macalma T."/>
            <person name="Facci M."/>
            <person name="Mitchell J.T."/>
            <person name="Perazzolli M."/>
            <person name="Eldredge G."/>
            <person name="Gatto P."/>
            <person name="Oyzerski R."/>
            <person name="Moretto M."/>
            <person name="Gutin N."/>
            <person name="Stefanini M."/>
            <person name="Chen Y."/>
            <person name="Segala C."/>
            <person name="Davenport C."/>
            <person name="Dematte L."/>
            <person name="Mraz A."/>
            <person name="Battilana J."/>
            <person name="Stormo K."/>
            <person name="Costa F."/>
            <person name="Tao Q."/>
            <person name="Si-Ammour A."/>
            <person name="Harkins T."/>
            <person name="Lackey A."/>
            <person name="Perbost C."/>
            <person name="Taillon B."/>
            <person name="Stella A."/>
            <person name="Solovyev V."/>
            <person name="Fawcett J.A."/>
            <person name="Sterck L."/>
            <person name="Vandepoele K."/>
            <person name="Grando S.M."/>
            <person name="Toppo S."/>
            <person name="Moser C."/>
            <person name="Lanchbury J."/>
            <person name="Bogden R."/>
            <person name="Skolnick M."/>
            <person name="Sgaramella V."/>
            <person name="Bhatnagar S.K."/>
            <person name="Fontana P."/>
            <person name="Gutin A."/>
            <person name="Van de Peer Y."/>
            <person name="Salamini F."/>
            <person name="Viola R."/>
        </authorList>
    </citation>
    <scope>NUCLEOTIDE SEQUENCE</scope>
</reference>
<evidence type="ECO:0000313" key="2">
    <source>
        <dbReference type="EMBL" id="CAN73671.1"/>
    </source>
</evidence>
<accession>A5AQ67</accession>
<gene>
    <name evidence="2" type="ORF">VITISV_031858</name>
</gene>
<proteinExistence type="predicted"/>
<feature type="compositionally biased region" description="Low complexity" evidence="1">
    <location>
        <begin position="86"/>
        <end position="110"/>
    </location>
</feature>
<sequence>MQTTAVVVSGVVATSMAVLDIMVRAFGGSNNDLDFSVVVWRSEGCGGGNCGSSVEMGYRGNYESSGSSSRGGIKWQWQQHGGACKGSGANSSDGGNSNGCGSINGWSGVA</sequence>
<evidence type="ECO:0000256" key="1">
    <source>
        <dbReference type="SAM" id="MobiDB-lite"/>
    </source>
</evidence>